<dbReference type="Proteomes" id="UP000285084">
    <property type="component" value="Unassembled WGS sequence"/>
</dbReference>
<organism evidence="2 3">
    <name type="scientific">Fusarium oxysporum</name>
    <name type="common">Fusarium vascular wilt</name>
    <dbReference type="NCBI Taxonomy" id="5507"/>
    <lineage>
        <taxon>Eukaryota</taxon>
        <taxon>Fungi</taxon>
        <taxon>Dikarya</taxon>
        <taxon>Ascomycota</taxon>
        <taxon>Pezizomycotina</taxon>
        <taxon>Sordariomycetes</taxon>
        <taxon>Hypocreomycetidae</taxon>
        <taxon>Hypocreales</taxon>
        <taxon>Nectriaceae</taxon>
        <taxon>Fusarium</taxon>
        <taxon>Fusarium oxysporum species complex</taxon>
    </lineage>
</organism>
<protein>
    <submittedName>
        <fullName evidence="2">Uncharacterized protein</fullName>
    </submittedName>
</protein>
<evidence type="ECO:0000313" key="3">
    <source>
        <dbReference type="Proteomes" id="UP000285084"/>
    </source>
</evidence>
<comment type="caution">
    <text evidence="2">The sequence shown here is derived from an EMBL/GenBank/DDBJ whole genome shotgun (WGS) entry which is preliminary data.</text>
</comment>
<proteinExistence type="predicted"/>
<feature type="chain" id="PRO_5019017953" evidence="1">
    <location>
        <begin position="17"/>
        <end position="50"/>
    </location>
</feature>
<evidence type="ECO:0000313" key="2">
    <source>
        <dbReference type="EMBL" id="RKK76760.1"/>
    </source>
</evidence>
<evidence type="ECO:0000256" key="1">
    <source>
        <dbReference type="SAM" id="SignalP"/>
    </source>
</evidence>
<dbReference type="EMBL" id="MRCX01000050">
    <property type="protein sequence ID" value="RKK76760.1"/>
    <property type="molecule type" value="Genomic_DNA"/>
</dbReference>
<reference evidence="2 3" key="1">
    <citation type="journal article" date="2018" name="Sci. Rep.">
        <title>Characterisation of pathogen-specific regions and novel effector candidates in Fusarium oxysporum f. sp. cepae.</title>
        <authorList>
            <person name="Armitage A.D."/>
            <person name="Taylor A."/>
            <person name="Sobczyk M.K."/>
            <person name="Baxter L."/>
            <person name="Greenfield B.P."/>
            <person name="Bates H.J."/>
            <person name="Wilson F."/>
            <person name="Jackson A.C."/>
            <person name="Ott S."/>
            <person name="Harrison R.J."/>
            <person name="Clarkson J.P."/>
        </authorList>
    </citation>
    <scope>NUCLEOTIDE SEQUENCE [LARGE SCALE GENOMIC DNA]</scope>
    <source>
        <strain evidence="2 3">Fo_A13</strain>
    </source>
</reference>
<feature type="signal peptide" evidence="1">
    <location>
        <begin position="1"/>
        <end position="16"/>
    </location>
</feature>
<gene>
    <name evidence="2" type="ORF">BFJ69_g6709</name>
</gene>
<keyword evidence="1" id="KW-0732">Signal</keyword>
<sequence length="50" mass="5522">MQLVLLLCYAITAAAATDIISARVYSKTNLKGSYKDVHGFDCVNITPRYL</sequence>
<dbReference type="AlphaFoldDB" id="A0A420N918"/>
<accession>A0A420N918</accession>
<name>A0A420N918_FUSOX</name>